<dbReference type="AlphaFoldDB" id="A0A136M0L0"/>
<dbReference type="PANTHER" id="PTHR23135">
    <property type="entry name" value="MUR LIGASE FAMILY MEMBER"/>
    <property type="match status" value="1"/>
</dbReference>
<accession>A0A136M0L0</accession>
<dbReference type="InterPro" id="IPR036565">
    <property type="entry name" value="Mur-like_cat_sf"/>
</dbReference>
<dbReference type="SUPFAM" id="SSF53623">
    <property type="entry name" value="MurD-like peptide ligases, catalytic domain"/>
    <property type="match status" value="1"/>
</dbReference>
<dbReference type="GO" id="GO:0005524">
    <property type="term" value="F:ATP binding"/>
    <property type="evidence" value="ECO:0007669"/>
    <property type="project" value="InterPro"/>
</dbReference>
<name>A0A136M0L0_9BACT</name>
<gene>
    <name evidence="2" type="primary">murE_2</name>
    <name evidence="2" type="ORF">TR69_WS6001000293</name>
</gene>
<dbReference type="EC" id="6.3.2.37" evidence="2"/>
<dbReference type="InterPro" id="IPR013221">
    <property type="entry name" value="Mur_ligase_cen"/>
</dbReference>
<proteinExistence type="predicted"/>
<evidence type="ECO:0000313" key="3">
    <source>
        <dbReference type="Proteomes" id="UP000070457"/>
    </source>
</evidence>
<dbReference type="Proteomes" id="UP000070457">
    <property type="component" value="Unassembled WGS sequence"/>
</dbReference>
<dbReference type="Pfam" id="PF08245">
    <property type="entry name" value="Mur_ligase_M"/>
    <property type="match status" value="1"/>
</dbReference>
<dbReference type="EMBL" id="JYNZ01000002">
    <property type="protein sequence ID" value="KXK27417.1"/>
    <property type="molecule type" value="Genomic_DNA"/>
</dbReference>
<dbReference type="STRING" id="1617426.TR69_WS6001000293"/>
<sequence>MTTPEPWEVPVYLRQMVEEGITHVVLESTSSGLQQNRLFGVGFDAATITNIKTDHLEYHGTWENYADAKFRVATKLRHGGLLVLNSDDDRSAAWLQKKNCSPA</sequence>
<keyword evidence="2" id="KW-0436">Ligase</keyword>
<comment type="caution">
    <text evidence="2">The sequence shown here is derived from an EMBL/GenBank/DDBJ whole genome shotgun (WGS) entry which is preliminary data.</text>
</comment>
<dbReference type="Gene3D" id="3.40.1190.10">
    <property type="entry name" value="Mur-like, catalytic domain"/>
    <property type="match status" value="1"/>
</dbReference>
<organism evidence="2 3">
    <name type="scientific">candidate division WS6 bacterium OLB20</name>
    <dbReference type="NCBI Taxonomy" id="1617426"/>
    <lineage>
        <taxon>Bacteria</taxon>
        <taxon>Candidatus Dojkabacteria</taxon>
    </lineage>
</organism>
<evidence type="ECO:0000259" key="1">
    <source>
        <dbReference type="Pfam" id="PF08245"/>
    </source>
</evidence>
<feature type="domain" description="Mur ligase central" evidence="1">
    <location>
        <begin position="2"/>
        <end position="100"/>
    </location>
</feature>
<evidence type="ECO:0000313" key="2">
    <source>
        <dbReference type="EMBL" id="KXK27417.1"/>
    </source>
</evidence>
<dbReference type="GO" id="GO:0102195">
    <property type="term" value="F:UDP-N-acetylmuramoyl-L-alanyl-D-glutamate--D-lysine ligase activity"/>
    <property type="evidence" value="ECO:0007669"/>
    <property type="project" value="UniProtKB-EC"/>
</dbReference>
<reference evidence="2 3" key="1">
    <citation type="submission" date="2015-02" db="EMBL/GenBank/DDBJ databases">
        <title>Improved understanding of the partial-nitritation anammox process through 23 genomes representing the majority of the microbial community.</title>
        <authorList>
            <person name="Speth D.R."/>
            <person name="In T Zandt M."/>
            <person name="Guerrero Cruz S."/>
            <person name="Jetten M.S."/>
            <person name="Dutilh B.E."/>
        </authorList>
    </citation>
    <scope>NUCLEOTIDE SEQUENCE [LARGE SCALE GENOMIC DNA]</scope>
    <source>
        <strain evidence="2">OLB20</strain>
    </source>
</reference>
<protein>
    <submittedName>
        <fullName evidence="2">UDP-N-acetylmuramoyl-L-alanyl-D-glutamate--LD-lysine ligase</fullName>
        <ecNumber evidence="2">6.3.2.37</ecNumber>
    </submittedName>
</protein>
<dbReference type="PANTHER" id="PTHR23135:SF4">
    <property type="entry name" value="UDP-N-ACETYLMURAMOYL-L-ALANYL-D-GLUTAMATE--2,6-DIAMINOPIMELATE LIGASE MURE HOMOLOG, CHLOROPLASTIC"/>
    <property type="match status" value="1"/>
</dbReference>